<dbReference type="GO" id="GO:0051287">
    <property type="term" value="F:NAD binding"/>
    <property type="evidence" value="ECO:0007669"/>
    <property type="project" value="InterPro"/>
</dbReference>
<evidence type="ECO:0000256" key="8">
    <source>
        <dbReference type="ARBA" id="ARBA00023027"/>
    </source>
</evidence>
<evidence type="ECO:0000256" key="10">
    <source>
        <dbReference type="ARBA" id="ARBA00049489"/>
    </source>
</evidence>
<dbReference type="NCBIfam" id="TIGR00069">
    <property type="entry name" value="hisD"/>
    <property type="match status" value="1"/>
</dbReference>
<dbReference type="PROSITE" id="PS00611">
    <property type="entry name" value="HISOL_DEHYDROGENASE"/>
    <property type="match status" value="1"/>
</dbReference>
<dbReference type="EC" id="1.1.1.23" evidence="3"/>
<keyword evidence="6" id="KW-0862">Zinc</keyword>
<evidence type="ECO:0000256" key="1">
    <source>
        <dbReference type="ARBA" id="ARBA00001947"/>
    </source>
</evidence>
<dbReference type="PANTHER" id="PTHR21256:SF2">
    <property type="entry name" value="HISTIDINE BIOSYNTHESIS TRIFUNCTIONAL PROTEIN"/>
    <property type="match status" value="1"/>
</dbReference>
<evidence type="ECO:0000313" key="12">
    <source>
        <dbReference type="EMBL" id="KAF2317919.1"/>
    </source>
</evidence>
<evidence type="ECO:0000256" key="5">
    <source>
        <dbReference type="ARBA" id="ARBA00022723"/>
    </source>
</evidence>
<evidence type="ECO:0000256" key="4">
    <source>
        <dbReference type="ARBA" id="ARBA00022605"/>
    </source>
</evidence>
<comment type="caution">
    <text evidence="12">The sequence shown here is derived from an EMBL/GenBank/DDBJ whole genome shotgun (WGS) entry which is preliminary data.</text>
</comment>
<evidence type="ECO:0000256" key="6">
    <source>
        <dbReference type="ARBA" id="ARBA00022833"/>
    </source>
</evidence>
<evidence type="ECO:0000256" key="7">
    <source>
        <dbReference type="ARBA" id="ARBA00023002"/>
    </source>
</evidence>
<dbReference type="FunFam" id="1.20.5.1300:FF:000002">
    <property type="entry name" value="Histidinol dehydrogenase, chloroplastic"/>
    <property type="match status" value="1"/>
</dbReference>
<keyword evidence="5" id="KW-0479">Metal-binding</keyword>
<dbReference type="GO" id="GO:0046872">
    <property type="term" value="F:metal ion binding"/>
    <property type="evidence" value="ECO:0007669"/>
    <property type="project" value="UniProtKB-KW"/>
</dbReference>
<keyword evidence="8" id="KW-0520">NAD</keyword>
<proteinExistence type="inferred from homology"/>
<evidence type="ECO:0000256" key="3">
    <source>
        <dbReference type="ARBA" id="ARBA00012965"/>
    </source>
</evidence>
<dbReference type="SUPFAM" id="SSF53720">
    <property type="entry name" value="ALDH-like"/>
    <property type="match status" value="1"/>
</dbReference>
<evidence type="ECO:0000256" key="2">
    <source>
        <dbReference type="ARBA" id="ARBA00004940"/>
    </source>
</evidence>
<comment type="cofactor">
    <cofactor evidence="1">
        <name>Zn(2+)</name>
        <dbReference type="ChEBI" id="CHEBI:29105"/>
    </cofactor>
</comment>
<dbReference type="CDD" id="cd06572">
    <property type="entry name" value="Histidinol_dh"/>
    <property type="match status" value="1"/>
</dbReference>
<keyword evidence="4" id="KW-0028">Amino-acid biosynthesis</keyword>
<accession>A0A6A6N1B2</accession>
<dbReference type="FunFam" id="3.40.50.1980:FF:000002">
    <property type="entry name" value="Histidinol dehydrogenase, chloroplastic"/>
    <property type="match status" value="1"/>
</dbReference>
<dbReference type="OrthoDB" id="1703565at2759"/>
<keyword evidence="13" id="KW-1185">Reference proteome</keyword>
<name>A0A6A6N1B2_HEVBR</name>
<dbReference type="GO" id="GO:0004399">
    <property type="term" value="F:histidinol dehydrogenase activity"/>
    <property type="evidence" value="ECO:0007669"/>
    <property type="project" value="UniProtKB-EC"/>
</dbReference>
<dbReference type="HAMAP" id="MF_01024">
    <property type="entry name" value="HisD"/>
    <property type="match status" value="1"/>
</dbReference>
<dbReference type="Gene3D" id="1.20.5.1300">
    <property type="match status" value="1"/>
</dbReference>
<dbReference type="Pfam" id="PF00815">
    <property type="entry name" value="Histidinol_dh"/>
    <property type="match status" value="1"/>
</dbReference>
<keyword evidence="7" id="KW-0560">Oxidoreductase</keyword>
<comment type="similarity">
    <text evidence="11">Belongs to the histidinol dehydrogenase family.</text>
</comment>
<evidence type="ECO:0000256" key="9">
    <source>
        <dbReference type="ARBA" id="ARBA00023102"/>
    </source>
</evidence>
<dbReference type="PANTHER" id="PTHR21256">
    <property type="entry name" value="HISTIDINOL DEHYDROGENASE HDH"/>
    <property type="match status" value="1"/>
</dbReference>
<reference evidence="12 13" key="1">
    <citation type="journal article" date="2020" name="Mol. Plant">
        <title>The Chromosome-Based Rubber Tree Genome Provides New Insights into Spurge Genome Evolution and Rubber Biosynthesis.</title>
        <authorList>
            <person name="Liu J."/>
            <person name="Shi C."/>
            <person name="Shi C.C."/>
            <person name="Li W."/>
            <person name="Zhang Q.J."/>
            <person name="Zhang Y."/>
            <person name="Li K."/>
            <person name="Lu H.F."/>
            <person name="Shi C."/>
            <person name="Zhu S.T."/>
            <person name="Xiao Z.Y."/>
            <person name="Nan H."/>
            <person name="Yue Y."/>
            <person name="Zhu X.G."/>
            <person name="Wu Y."/>
            <person name="Hong X.N."/>
            <person name="Fan G.Y."/>
            <person name="Tong Y."/>
            <person name="Zhang D."/>
            <person name="Mao C.L."/>
            <person name="Liu Y.L."/>
            <person name="Hao S.J."/>
            <person name="Liu W.Q."/>
            <person name="Lv M.Q."/>
            <person name="Zhang H.B."/>
            <person name="Liu Y."/>
            <person name="Hu-Tang G.R."/>
            <person name="Wang J.P."/>
            <person name="Wang J.H."/>
            <person name="Sun Y.H."/>
            <person name="Ni S.B."/>
            <person name="Chen W.B."/>
            <person name="Zhang X.C."/>
            <person name="Jiao Y.N."/>
            <person name="Eichler E.E."/>
            <person name="Li G.H."/>
            <person name="Liu X."/>
            <person name="Gao L.Z."/>
        </authorList>
    </citation>
    <scope>NUCLEOTIDE SEQUENCE [LARGE SCALE GENOMIC DNA]</scope>
    <source>
        <strain evidence="13">cv. GT1</strain>
        <tissue evidence="12">Leaf</tissue>
    </source>
</reference>
<organism evidence="12 13">
    <name type="scientific">Hevea brasiliensis</name>
    <name type="common">Para rubber tree</name>
    <name type="synonym">Siphonia brasiliensis</name>
    <dbReference type="NCBI Taxonomy" id="3981"/>
    <lineage>
        <taxon>Eukaryota</taxon>
        <taxon>Viridiplantae</taxon>
        <taxon>Streptophyta</taxon>
        <taxon>Embryophyta</taxon>
        <taxon>Tracheophyta</taxon>
        <taxon>Spermatophyta</taxon>
        <taxon>Magnoliopsida</taxon>
        <taxon>eudicotyledons</taxon>
        <taxon>Gunneridae</taxon>
        <taxon>Pentapetalae</taxon>
        <taxon>rosids</taxon>
        <taxon>fabids</taxon>
        <taxon>Malpighiales</taxon>
        <taxon>Euphorbiaceae</taxon>
        <taxon>Crotonoideae</taxon>
        <taxon>Micrandreae</taxon>
        <taxon>Hevea</taxon>
    </lineage>
</organism>
<keyword evidence="9" id="KW-0368">Histidine biosynthesis</keyword>
<sequence length="487" mass="53244">MDSQLLCFNRTNSLIRPLQFRLFGAPLLNCPPSYLHFPGGLTLKRVRCAMKSYQLSELTRTEVDSLKARPRIDFSSIFNVVNPIVDDVRSRGDAAVKDYTERFDKVKLEKLVENVSELPDPELDAAVREAFDVAYDNIYAFHLAQKAAEKNVENMKGVRCKRVARSISSVGLYVPGGTAVLPSTALMLSVPAQIAGCKTIVLATPPSQDGSICKEVLYCAKKAGVTHILKAGGAQAISAMAWGTESCHKVEKIFGPGNQYVTAAKMILQNSEAMISIDMPAGPSEVLVIADRHASPVHIAADLLSQAEHGPDSQVVLVIVGDGVDLKSIEEEISKQCLSLPRGEYASKALSHSFTVFARDMVEAISFSNLYAPEHLIVNVKDAEKWESFIENAGSVFLGQWTPESVGDYASGTNHVLPTYGYARMYGGVSLDSFLKYMTVQSLTEEGLRKLGPYVATMAEVEGLEAHKRAVTLRLEDIEARQLQNVR</sequence>
<dbReference type="GO" id="GO:0005829">
    <property type="term" value="C:cytosol"/>
    <property type="evidence" value="ECO:0007669"/>
    <property type="project" value="TreeGrafter"/>
</dbReference>
<dbReference type="GO" id="GO:0009570">
    <property type="term" value="C:chloroplast stroma"/>
    <property type="evidence" value="ECO:0007669"/>
    <property type="project" value="TreeGrafter"/>
</dbReference>
<evidence type="ECO:0000256" key="11">
    <source>
        <dbReference type="RuleBase" id="RU004175"/>
    </source>
</evidence>
<dbReference type="EMBL" id="JAAGAX010000004">
    <property type="protein sequence ID" value="KAF2317919.1"/>
    <property type="molecule type" value="Genomic_DNA"/>
</dbReference>
<evidence type="ECO:0000313" key="13">
    <source>
        <dbReference type="Proteomes" id="UP000467840"/>
    </source>
</evidence>
<dbReference type="GO" id="GO:0000105">
    <property type="term" value="P:L-histidine biosynthetic process"/>
    <property type="evidence" value="ECO:0007669"/>
    <property type="project" value="UniProtKB-UniPathway"/>
</dbReference>
<dbReference type="InterPro" id="IPR016161">
    <property type="entry name" value="Ald_DH/histidinol_DH"/>
</dbReference>
<dbReference type="FunFam" id="3.40.50.1980:FF:000011">
    <property type="entry name" value="Histidinol dehydrogenase, chloroplastic"/>
    <property type="match status" value="1"/>
</dbReference>
<protein>
    <recommendedName>
        <fullName evidence="3">histidinol dehydrogenase</fullName>
        <ecNumber evidence="3">1.1.1.23</ecNumber>
    </recommendedName>
</protein>
<comment type="pathway">
    <text evidence="2">Amino-acid biosynthesis; L-histidine biosynthesis; L-histidine from 5-phospho-alpha-D-ribose 1-diphosphate: step 9/9.</text>
</comment>
<dbReference type="Gene3D" id="3.40.50.1980">
    <property type="entry name" value="Nitrogenase molybdenum iron protein domain"/>
    <property type="match status" value="2"/>
</dbReference>
<dbReference type="PRINTS" id="PR00083">
    <property type="entry name" value="HOLDHDRGNASE"/>
</dbReference>
<dbReference type="AlphaFoldDB" id="A0A6A6N1B2"/>
<comment type="catalytic activity">
    <reaction evidence="10">
        <text>L-histidinol + 2 NAD(+) + H2O = L-histidine + 2 NADH + 3 H(+)</text>
        <dbReference type="Rhea" id="RHEA:20641"/>
        <dbReference type="ChEBI" id="CHEBI:15377"/>
        <dbReference type="ChEBI" id="CHEBI:15378"/>
        <dbReference type="ChEBI" id="CHEBI:57540"/>
        <dbReference type="ChEBI" id="CHEBI:57595"/>
        <dbReference type="ChEBI" id="CHEBI:57699"/>
        <dbReference type="ChEBI" id="CHEBI:57945"/>
        <dbReference type="EC" id="1.1.1.23"/>
    </reaction>
</comment>
<gene>
    <name evidence="12" type="ORF">GH714_041241</name>
</gene>
<dbReference type="Proteomes" id="UP000467840">
    <property type="component" value="Chromosome 6"/>
</dbReference>
<dbReference type="InterPro" id="IPR001692">
    <property type="entry name" value="Histidinol_DH_CS"/>
</dbReference>
<dbReference type="InterPro" id="IPR012131">
    <property type="entry name" value="Hstdl_DH"/>
</dbReference>
<dbReference type="UniPathway" id="UPA00031">
    <property type="reaction ID" value="UER00014"/>
</dbReference>